<evidence type="ECO:0000313" key="8">
    <source>
        <dbReference type="Proteomes" id="UP000319852"/>
    </source>
</evidence>
<evidence type="ECO:0000256" key="5">
    <source>
        <dbReference type="SAM" id="MobiDB-lite"/>
    </source>
</evidence>
<dbReference type="EMBL" id="CP036263">
    <property type="protein sequence ID" value="QDS98789.1"/>
    <property type="molecule type" value="Genomic_DNA"/>
</dbReference>
<dbReference type="GO" id="GO:0020037">
    <property type="term" value="F:heme binding"/>
    <property type="evidence" value="ECO:0007669"/>
    <property type="project" value="InterPro"/>
</dbReference>
<evidence type="ECO:0000256" key="2">
    <source>
        <dbReference type="ARBA" id="ARBA00022723"/>
    </source>
</evidence>
<evidence type="ECO:0000313" key="7">
    <source>
        <dbReference type="EMBL" id="QDS98789.1"/>
    </source>
</evidence>
<keyword evidence="8" id="KW-1185">Reference proteome</keyword>
<dbReference type="Proteomes" id="UP000319852">
    <property type="component" value="Chromosome"/>
</dbReference>
<feature type="compositionally biased region" description="Acidic residues" evidence="5">
    <location>
        <begin position="370"/>
        <end position="392"/>
    </location>
</feature>
<dbReference type="OrthoDB" id="9808312at2"/>
<dbReference type="KEGG" id="amob:HG15A2_20740"/>
<proteinExistence type="predicted"/>
<dbReference type="Pfam" id="PF00034">
    <property type="entry name" value="Cytochrom_C"/>
    <property type="match status" value="1"/>
</dbReference>
<keyword evidence="1 4" id="KW-0349">Heme</keyword>
<dbReference type="InterPro" id="IPR036909">
    <property type="entry name" value="Cyt_c-like_dom_sf"/>
</dbReference>
<accession>A0A517MV84</accession>
<dbReference type="PANTHER" id="PTHR35008">
    <property type="entry name" value="BLL4482 PROTEIN-RELATED"/>
    <property type="match status" value="1"/>
</dbReference>
<dbReference type="GO" id="GO:0046872">
    <property type="term" value="F:metal ion binding"/>
    <property type="evidence" value="ECO:0007669"/>
    <property type="project" value="UniProtKB-KW"/>
</dbReference>
<protein>
    <submittedName>
        <fullName evidence="7">Cytochrome c</fullName>
    </submittedName>
</protein>
<sequence length="399" mass="43533">MNSVRNPTWPEEPYPLSFLTLRPLLILALIALPCGCRRATPPSFAPGPAVEELTAEVEDAEEREVLEELQSQIAVKMRQVTGTPEKLILLGTEKTSDKLKLGYAVYSNYCTQCHGVNGDGNGPVAEHLNPKPRNYTMGVFKFTSTPYGSKPRRSDLMKTIQRGVTGTSMPSFDRFSPEQLEAVVDYVLALTYRGQLESELAAIAYDEEELPDEEYLADVVAGILEPWSEASGQIVMPASPMPPMTPETIAAGHEIFLTKACNKCHGKYGRGGLAGGVDVGTDVWGHNAAAADLSSGMFRGGDRFVDIYRRITSGINGTPMPAFASMFEDDPDAIWHLVHFVKETGNRRRQGKPPLSEADLPTELPSVEQASEDDAEADVEEDAREGESEPSEDVQKKAA</sequence>
<dbReference type="InterPro" id="IPR009056">
    <property type="entry name" value="Cyt_c-like_dom"/>
</dbReference>
<feature type="region of interest" description="Disordered" evidence="5">
    <location>
        <begin position="346"/>
        <end position="399"/>
    </location>
</feature>
<dbReference type="AlphaFoldDB" id="A0A517MV84"/>
<dbReference type="GO" id="GO:0009055">
    <property type="term" value="F:electron transfer activity"/>
    <property type="evidence" value="ECO:0007669"/>
    <property type="project" value="InterPro"/>
</dbReference>
<evidence type="ECO:0000256" key="4">
    <source>
        <dbReference type="PROSITE-ProRule" id="PRU00433"/>
    </source>
</evidence>
<feature type="domain" description="Cytochrome c" evidence="6">
    <location>
        <begin position="97"/>
        <end position="191"/>
    </location>
</feature>
<reference evidence="7 8" key="1">
    <citation type="submission" date="2019-02" db="EMBL/GenBank/DDBJ databases">
        <title>Deep-cultivation of Planctomycetes and their phenomic and genomic characterization uncovers novel biology.</title>
        <authorList>
            <person name="Wiegand S."/>
            <person name="Jogler M."/>
            <person name="Boedeker C."/>
            <person name="Pinto D."/>
            <person name="Vollmers J."/>
            <person name="Rivas-Marin E."/>
            <person name="Kohn T."/>
            <person name="Peeters S.H."/>
            <person name="Heuer A."/>
            <person name="Rast P."/>
            <person name="Oberbeckmann S."/>
            <person name="Bunk B."/>
            <person name="Jeske O."/>
            <person name="Meyerdierks A."/>
            <person name="Storesund J.E."/>
            <person name="Kallscheuer N."/>
            <person name="Luecker S."/>
            <person name="Lage O.M."/>
            <person name="Pohl T."/>
            <person name="Merkel B.J."/>
            <person name="Hornburger P."/>
            <person name="Mueller R.-W."/>
            <person name="Bruemmer F."/>
            <person name="Labrenz M."/>
            <person name="Spormann A.M."/>
            <person name="Op den Camp H."/>
            <person name="Overmann J."/>
            <person name="Amann R."/>
            <person name="Jetten M.S.M."/>
            <person name="Mascher T."/>
            <person name="Medema M.H."/>
            <person name="Devos D.P."/>
            <person name="Kaster A.-K."/>
            <person name="Ovreas L."/>
            <person name="Rohde M."/>
            <person name="Galperin M.Y."/>
            <person name="Jogler C."/>
        </authorList>
    </citation>
    <scope>NUCLEOTIDE SEQUENCE [LARGE SCALE GENOMIC DNA]</scope>
    <source>
        <strain evidence="7 8">HG15A2</strain>
    </source>
</reference>
<keyword evidence="2 4" id="KW-0479">Metal-binding</keyword>
<dbReference type="PROSITE" id="PS51007">
    <property type="entry name" value="CYTC"/>
    <property type="match status" value="2"/>
</dbReference>
<keyword evidence="3 4" id="KW-0408">Iron</keyword>
<dbReference type="Gene3D" id="1.10.760.10">
    <property type="entry name" value="Cytochrome c-like domain"/>
    <property type="match status" value="2"/>
</dbReference>
<dbReference type="SUPFAM" id="SSF46626">
    <property type="entry name" value="Cytochrome c"/>
    <property type="match status" value="2"/>
</dbReference>
<evidence type="ECO:0000256" key="1">
    <source>
        <dbReference type="ARBA" id="ARBA00022617"/>
    </source>
</evidence>
<gene>
    <name evidence="7" type="ORF">HG15A2_20740</name>
</gene>
<feature type="domain" description="Cytochrome c" evidence="6">
    <location>
        <begin position="247"/>
        <end position="345"/>
    </location>
</feature>
<dbReference type="Pfam" id="PF13442">
    <property type="entry name" value="Cytochrome_CBB3"/>
    <property type="match status" value="1"/>
</dbReference>
<dbReference type="InterPro" id="IPR051459">
    <property type="entry name" value="Cytochrome_c-type_DH"/>
</dbReference>
<evidence type="ECO:0000256" key="3">
    <source>
        <dbReference type="ARBA" id="ARBA00023004"/>
    </source>
</evidence>
<organism evidence="7 8">
    <name type="scientific">Adhaeretor mobilis</name>
    <dbReference type="NCBI Taxonomy" id="1930276"/>
    <lineage>
        <taxon>Bacteria</taxon>
        <taxon>Pseudomonadati</taxon>
        <taxon>Planctomycetota</taxon>
        <taxon>Planctomycetia</taxon>
        <taxon>Pirellulales</taxon>
        <taxon>Lacipirellulaceae</taxon>
        <taxon>Adhaeretor</taxon>
    </lineage>
</organism>
<dbReference type="PANTHER" id="PTHR35008:SF8">
    <property type="entry name" value="ALCOHOL DEHYDROGENASE CYTOCHROME C SUBUNIT"/>
    <property type="match status" value="1"/>
</dbReference>
<name>A0A517MV84_9BACT</name>
<evidence type="ECO:0000259" key="6">
    <source>
        <dbReference type="PROSITE" id="PS51007"/>
    </source>
</evidence>